<feature type="domain" description="Lipoyl-binding" evidence="5">
    <location>
        <begin position="38"/>
        <end position="120"/>
    </location>
</feature>
<comment type="caution">
    <text evidence="6">The sequence shown here is derived from an EMBL/GenBank/DDBJ whole genome shotgun (WGS) entry which is preliminary data.</text>
</comment>
<dbReference type="OrthoDB" id="9796712at2"/>
<dbReference type="PANTHER" id="PTHR11715:SF3">
    <property type="entry name" value="GLYCINE CLEAVAGE SYSTEM H PROTEIN-RELATED"/>
    <property type="match status" value="1"/>
</dbReference>
<keyword evidence="2 3" id="KW-0450">Lipoyl</keyword>
<comment type="function">
    <text evidence="3">The glycine cleavage system catalyzes the degradation of glycine. The H protein shuttles the methylamine group of glycine from the P protein to the T protein.</text>
</comment>
<accession>A0A087CXL3</accession>
<feature type="modified residue" description="N6-lipoyllysine" evidence="3 4">
    <location>
        <position position="79"/>
    </location>
</feature>
<dbReference type="Gene3D" id="2.40.50.100">
    <property type="match status" value="1"/>
</dbReference>
<comment type="cofactor">
    <cofactor evidence="3">
        <name>(R)-lipoate</name>
        <dbReference type="ChEBI" id="CHEBI:83088"/>
    </cofactor>
    <text evidence="3">Binds 1 lipoyl cofactor covalently.</text>
</comment>
<proteinExistence type="inferred from homology"/>
<dbReference type="PROSITE" id="PS00189">
    <property type="entry name" value="LIPOYL"/>
    <property type="match status" value="1"/>
</dbReference>
<dbReference type="NCBIfam" id="NF002270">
    <property type="entry name" value="PRK01202.1"/>
    <property type="match status" value="1"/>
</dbReference>
<dbReference type="PANTHER" id="PTHR11715">
    <property type="entry name" value="GLYCINE CLEAVAGE SYSTEM H PROTEIN"/>
    <property type="match status" value="1"/>
</dbReference>
<dbReference type="GO" id="GO:0019464">
    <property type="term" value="P:glycine decarboxylation via glycine cleavage system"/>
    <property type="evidence" value="ECO:0007669"/>
    <property type="project" value="UniProtKB-UniRule"/>
</dbReference>
<name>A0A087CXL3_9BIFI</name>
<dbReference type="InterPro" id="IPR011053">
    <property type="entry name" value="Single_hybrid_motif"/>
</dbReference>
<sequence length="145" mass="16122">MSETSETEDNEQPLNLDIPEHLEYSDEHVWVDRSDEDLAILGITEYAADQLGELVFVDLPEPGSRVEAGDEIVELESSKAVQPMISPVAGTVKYVNRDVSDDPSVINGDPYGEGWILKVELDDDEPELLSADEYAKIIRWTDADS</sequence>
<evidence type="ECO:0000256" key="4">
    <source>
        <dbReference type="PIRSR" id="PIRSR617453-50"/>
    </source>
</evidence>
<dbReference type="STRING" id="1437610.BREU_0794"/>
<evidence type="ECO:0000313" key="7">
    <source>
        <dbReference type="Proteomes" id="UP000028984"/>
    </source>
</evidence>
<dbReference type="InterPro" id="IPR033753">
    <property type="entry name" value="GCV_H/Fam206"/>
</dbReference>
<keyword evidence="7" id="KW-1185">Reference proteome</keyword>
<evidence type="ECO:0000256" key="1">
    <source>
        <dbReference type="ARBA" id="ARBA00009249"/>
    </source>
</evidence>
<organism evidence="6 7">
    <name type="scientific">Bifidobacterium reuteri DSM 23975</name>
    <dbReference type="NCBI Taxonomy" id="1437610"/>
    <lineage>
        <taxon>Bacteria</taxon>
        <taxon>Bacillati</taxon>
        <taxon>Actinomycetota</taxon>
        <taxon>Actinomycetes</taxon>
        <taxon>Bifidobacteriales</taxon>
        <taxon>Bifidobacteriaceae</taxon>
        <taxon>Bifidobacterium</taxon>
    </lineage>
</organism>
<dbReference type="AlphaFoldDB" id="A0A087CXL3"/>
<dbReference type="CDD" id="cd06848">
    <property type="entry name" value="GCS_H"/>
    <property type="match status" value="1"/>
</dbReference>
<evidence type="ECO:0000256" key="3">
    <source>
        <dbReference type="HAMAP-Rule" id="MF_00272"/>
    </source>
</evidence>
<dbReference type="SUPFAM" id="SSF51230">
    <property type="entry name" value="Single hybrid motif"/>
    <property type="match status" value="1"/>
</dbReference>
<comment type="similarity">
    <text evidence="1 3">Belongs to the GcvH family.</text>
</comment>
<dbReference type="Pfam" id="PF01597">
    <property type="entry name" value="GCV_H"/>
    <property type="match status" value="1"/>
</dbReference>
<evidence type="ECO:0000313" key="6">
    <source>
        <dbReference type="EMBL" id="KFI88013.1"/>
    </source>
</evidence>
<dbReference type="GO" id="GO:0005960">
    <property type="term" value="C:glycine cleavage complex"/>
    <property type="evidence" value="ECO:0007669"/>
    <property type="project" value="InterPro"/>
</dbReference>
<dbReference type="InterPro" id="IPR003016">
    <property type="entry name" value="2-oxoA_DH_lipoyl-BS"/>
</dbReference>
<dbReference type="InterPro" id="IPR017453">
    <property type="entry name" value="GCV_H_sub"/>
</dbReference>
<dbReference type="eggNOG" id="COG0509">
    <property type="taxonomic scope" value="Bacteria"/>
</dbReference>
<comment type="subunit">
    <text evidence="3">The glycine cleavage system is composed of four proteins: P, T, L and H.</text>
</comment>
<dbReference type="InterPro" id="IPR002930">
    <property type="entry name" value="GCV_H"/>
</dbReference>
<gene>
    <name evidence="3" type="primary">gcvH</name>
    <name evidence="6" type="ORF">BREU_0794</name>
</gene>
<dbReference type="GO" id="GO:0009249">
    <property type="term" value="P:protein lipoylation"/>
    <property type="evidence" value="ECO:0007669"/>
    <property type="project" value="TreeGrafter"/>
</dbReference>
<reference evidence="6 7" key="1">
    <citation type="submission" date="2014-03" db="EMBL/GenBank/DDBJ databases">
        <title>Genomics of Bifidobacteria.</title>
        <authorList>
            <person name="Ventura M."/>
            <person name="Milani C."/>
            <person name="Lugli G.A."/>
        </authorList>
    </citation>
    <scope>NUCLEOTIDE SEQUENCE [LARGE SCALE GENOMIC DNA]</scope>
    <source>
        <strain evidence="6 7">DSM 23975</strain>
    </source>
</reference>
<evidence type="ECO:0000259" key="5">
    <source>
        <dbReference type="PROSITE" id="PS50968"/>
    </source>
</evidence>
<dbReference type="InterPro" id="IPR000089">
    <property type="entry name" value="Biotin_lipoyl"/>
</dbReference>
<dbReference type="GO" id="GO:0005829">
    <property type="term" value="C:cytosol"/>
    <property type="evidence" value="ECO:0007669"/>
    <property type="project" value="TreeGrafter"/>
</dbReference>
<dbReference type="PROSITE" id="PS50968">
    <property type="entry name" value="BIOTINYL_LIPOYL"/>
    <property type="match status" value="1"/>
</dbReference>
<protein>
    <recommendedName>
        <fullName evidence="3">Glycine cleavage system H protein</fullName>
    </recommendedName>
</protein>
<dbReference type="HAMAP" id="MF_00272">
    <property type="entry name" value="GcvH"/>
    <property type="match status" value="1"/>
</dbReference>
<dbReference type="EMBL" id="JGZK01000002">
    <property type="protein sequence ID" value="KFI88013.1"/>
    <property type="molecule type" value="Genomic_DNA"/>
</dbReference>
<dbReference type="NCBIfam" id="TIGR00527">
    <property type="entry name" value="gcvH"/>
    <property type="match status" value="1"/>
</dbReference>
<dbReference type="RefSeq" id="WP_044090480.1">
    <property type="nucleotide sequence ID" value="NZ_JDUW01000029.1"/>
</dbReference>
<dbReference type="Proteomes" id="UP000028984">
    <property type="component" value="Unassembled WGS sequence"/>
</dbReference>
<evidence type="ECO:0000256" key="2">
    <source>
        <dbReference type="ARBA" id="ARBA00022823"/>
    </source>
</evidence>